<protein>
    <submittedName>
        <fullName evidence="1">Uncharacterized protein</fullName>
    </submittedName>
</protein>
<sequence length="57" mass="6159">MPRDPARAAWEANWQQGPPLTALQTERDPAALLGDTQPAASVKARLKNVLAKVFPGH</sequence>
<comment type="caution">
    <text evidence="1">The sequence shown here is derived from an EMBL/GenBank/DDBJ whole genome shotgun (WGS) entry which is preliminary data.</text>
</comment>
<proteinExistence type="predicted"/>
<organism evidence="1 2">
    <name type="scientific">Deinococcus humi</name>
    <dbReference type="NCBI Taxonomy" id="662880"/>
    <lineage>
        <taxon>Bacteria</taxon>
        <taxon>Thermotogati</taxon>
        <taxon>Deinococcota</taxon>
        <taxon>Deinococci</taxon>
        <taxon>Deinococcales</taxon>
        <taxon>Deinococcaceae</taxon>
        <taxon>Deinococcus</taxon>
    </lineage>
</organism>
<reference evidence="1 2" key="1">
    <citation type="submission" date="2020-08" db="EMBL/GenBank/DDBJ databases">
        <title>Genomic Encyclopedia of Type Strains, Phase IV (KMG-IV): sequencing the most valuable type-strain genomes for metagenomic binning, comparative biology and taxonomic classification.</title>
        <authorList>
            <person name="Goeker M."/>
        </authorList>
    </citation>
    <scope>NUCLEOTIDE SEQUENCE [LARGE SCALE GENOMIC DNA]</scope>
    <source>
        <strain evidence="1 2">DSM 27939</strain>
    </source>
</reference>
<evidence type="ECO:0000313" key="2">
    <source>
        <dbReference type="Proteomes" id="UP000552709"/>
    </source>
</evidence>
<keyword evidence="2" id="KW-1185">Reference proteome</keyword>
<evidence type="ECO:0000313" key="1">
    <source>
        <dbReference type="EMBL" id="MBB5364499.1"/>
    </source>
</evidence>
<dbReference type="Proteomes" id="UP000552709">
    <property type="component" value="Unassembled WGS sequence"/>
</dbReference>
<gene>
    <name evidence="1" type="ORF">HNQ08_003611</name>
</gene>
<dbReference type="AlphaFoldDB" id="A0A7W8NEM1"/>
<name>A0A7W8NEM1_9DEIO</name>
<dbReference type="EMBL" id="JACHFL010000010">
    <property type="protein sequence ID" value="MBB5364499.1"/>
    <property type="molecule type" value="Genomic_DNA"/>
</dbReference>
<accession>A0A7W8NEM1</accession>
<dbReference type="RefSeq" id="WP_184134943.1">
    <property type="nucleotide sequence ID" value="NZ_JACHFL010000010.1"/>
</dbReference>